<evidence type="ECO:0000256" key="1">
    <source>
        <dbReference type="SAM" id="MobiDB-lite"/>
    </source>
</evidence>
<dbReference type="OrthoDB" id="3679798at2"/>
<dbReference type="InterPro" id="IPR024520">
    <property type="entry name" value="DUF3558"/>
</dbReference>
<feature type="compositionally biased region" description="Basic and acidic residues" evidence="1">
    <location>
        <begin position="1"/>
        <end position="10"/>
    </location>
</feature>
<feature type="region of interest" description="Disordered" evidence="1">
    <location>
        <begin position="79"/>
        <end position="108"/>
    </location>
</feature>
<protein>
    <submittedName>
        <fullName evidence="2">DUF3558 domain-containing protein</fullName>
    </submittedName>
</protein>
<dbReference type="Proteomes" id="UP000323454">
    <property type="component" value="Unassembled WGS sequence"/>
</dbReference>
<feature type="region of interest" description="Disordered" evidence="1">
    <location>
        <begin position="1"/>
        <end position="21"/>
    </location>
</feature>
<evidence type="ECO:0000313" key="2">
    <source>
        <dbReference type="EMBL" id="KAA2259449.1"/>
    </source>
</evidence>
<dbReference type="Pfam" id="PF12079">
    <property type="entry name" value="DUF3558"/>
    <property type="match status" value="1"/>
</dbReference>
<name>A0A5B2X8S6_9PSEU</name>
<reference evidence="2 3" key="1">
    <citation type="submission" date="2019-09" db="EMBL/GenBank/DDBJ databases">
        <title>Goodfellowia gen. nov., a new genus of the Pseudonocardineae related to Actinoalloteichus, containing Goodfellowia coeruleoviolacea gen. nov., comb. nov. gen. nov., comb. nov.</title>
        <authorList>
            <person name="Labeda D."/>
        </authorList>
    </citation>
    <scope>NUCLEOTIDE SEQUENCE [LARGE SCALE GENOMIC DNA]</scope>
    <source>
        <strain evidence="2 3">AN110305</strain>
    </source>
</reference>
<evidence type="ECO:0000313" key="3">
    <source>
        <dbReference type="Proteomes" id="UP000323454"/>
    </source>
</evidence>
<feature type="compositionally biased region" description="Polar residues" evidence="1">
    <location>
        <begin position="87"/>
        <end position="102"/>
    </location>
</feature>
<sequence length="380" mass="40009">MVPEPLRDLGHAGGVRPARNHGFRPQRRVEIATVHVVPRLPRPVLAVVSAVSALAVLAGCGAGADLAKKTYPRSTVPAAAAPVASKQPDSTATRSTAPSGQPTGPAYATDKLRLVDPCKLFDPAVLSTLGTPAEQTNPDGFSGCSDFMKDKQGTNLGITVKVGASLTSEVQEANKKIGDLPSVESKLDGSNACFVTMVTQDNPALGVTIQVGHEAGDPCTPARTVAESVAKQLKNGPPQRTVDKGTLLTVDPCVLPDQAAVDAALGAGSHFFPYGLHNCSWTKAGATVAVDMRPDYDPKDNKLQPNQKPVDLGNGITGYQLAENNSYPTCRLAWLHRKTTGDPGGEVIEIRFDNIDKAPFDPCERSQAFAKALFPKLPKP</sequence>
<comment type="caution">
    <text evidence="2">The sequence shown here is derived from an EMBL/GenBank/DDBJ whole genome shotgun (WGS) entry which is preliminary data.</text>
</comment>
<keyword evidence="3" id="KW-1185">Reference proteome</keyword>
<organism evidence="2 3">
    <name type="scientific">Solihabitans fulvus</name>
    <dbReference type="NCBI Taxonomy" id="1892852"/>
    <lineage>
        <taxon>Bacteria</taxon>
        <taxon>Bacillati</taxon>
        <taxon>Actinomycetota</taxon>
        <taxon>Actinomycetes</taxon>
        <taxon>Pseudonocardiales</taxon>
        <taxon>Pseudonocardiaceae</taxon>
        <taxon>Solihabitans</taxon>
    </lineage>
</organism>
<gene>
    <name evidence="2" type="ORF">F0L68_21155</name>
</gene>
<dbReference type="AlphaFoldDB" id="A0A5B2X8S6"/>
<dbReference type="EMBL" id="VUOB01000038">
    <property type="protein sequence ID" value="KAA2259449.1"/>
    <property type="molecule type" value="Genomic_DNA"/>
</dbReference>
<reference evidence="2 3" key="2">
    <citation type="submission" date="2019-09" db="EMBL/GenBank/DDBJ databases">
        <authorList>
            <person name="Jin C."/>
        </authorList>
    </citation>
    <scope>NUCLEOTIDE SEQUENCE [LARGE SCALE GENOMIC DNA]</scope>
    <source>
        <strain evidence="2 3">AN110305</strain>
    </source>
</reference>
<accession>A0A5B2X8S6</accession>
<proteinExistence type="predicted"/>